<proteinExistence type="inferred from homology"/>
<dbReference type="InterPro" id="IPR032091">
    <property type="entry name" value="Malt_amylase-like_C"/>
</dbReference>
<comment type="similarity">
    <text evidence="1">Belongs to the glycosyl hydrolase 13 family.</text>
</comment>
<dbReference type="CDD" id="cd11333">
    <property type="entry name" value="AmyAc_SI_OligoGlu_DGase"/>
    <property type="match status" value="1"/>
</dbReference>
<evidence type="ECO:0000256" key="1">
    <source>
        <dbReference type="ARBA" id="ARBA00008061"/>
    </source>
</evidence>
<dbReference type="eggNOG" id="COG0366">
    <property type="taxonomic scope" value="Bacteria"/>
</dbReference>
<dbReference type="SUPFAM" id="SSF51445">
    <property type="entry name" value="(Trans)glycosidases"/>
    <property type="match status" value="1"/>
</dbReference>
<sequence length="574" mass="65336">MHSLKWWQTTVFYQIYPRSFADGNGDGIGDFAGMIDRLDYLRDLGVGALWLSPHYPSPNADCGYDISDYTGVAPEYGTLDDFRRFLEGAHARGMRVLLDLVLNHTSEDHPWFRESRSSRNNPKRDWYIWRDPAPDGGPPNNWYSAFGGSAWTFDEATGQYYYHFFFKEQPDLNWRNPDVKQAMWHAVRFWLDMGVDGFRLDAIDTIFEDPNLTPQQSKLSQIEMLRIWRENRPPEETKELWEQFALMFRHQVQQPGLHELMKELRALVDEYPGDRVLIGEGDDIAYYGNGHDELHLVFNFPLMRTNRLTPAWIRANQAERLAALPPGAWPCNTLGNHDVGRMWTAYGDGVHDAALARLHVTMLLTLKGTPVLYNGEEIGMTDLLLERFDQLRDNQAVNLYDAAVNDGIPADEAMRMAAKISRDRCRTPIQWANAPNAGFSPAGVTTWLPVNPNYAQGVNVAEQVGDPHSLLTFYRRLIAARQATPALLEGDYTPLHPNEERYLAFLRTTPEQRCLVALNFTAEPVTASFAPGEDSLLRTIFSTHPRPAGEENPAHLTLAPFEAYIGEILPERQG</sequence>
<dbReference type="FunFam" id="3.90.400.10:FF:000002">
    <property type="entry name" value="Sucrose isomerase"/>
    <property type="match status" value="1"/>
</dbReference>
<dbReference type="CAZy" id="GH13">
    <property type="family name" value="Glycoside Hydrolase Family 13"/>
</dbReference>
<keyword evidence="3" id="KW-0326">Glycosidase</keyword>
<dbReference type="InterPro" id="IPR013780">
    <property type="entry name" value="Glyco_hydro_b"/>
</dbReference>
<evidence type="ECO:0000259" key="4">
    <source>
        <dbReference type="SMART" id="SM00642"/>
    </source>
</evidence>
<evidence type="ECO:0000256" key="2">
    <source>
        <dbReference type="ARBA" id="ARBA00022801"/>
    </source>
</evidence>
<protein>
    <submittedName>
        <fullName evidence="5">Alpha amylase catalytic region</fullName>
    </submittedName>
</protein>
<reference evidence="5 6" key="1">
    <citation type="submission" date="2007-08" db="EMBL/GenBank/DDBJ databases">
        <title>Complete sequence of Roseiflexus castenholzii DSM 13941.</title>
        <authorList>
            <consortium name="US DOE Joint Genome Institute"/>
            <person name="Copeland A."/>
            <person name="Lucas S."/>
            <person name="Lapidus A."/>
            <person name="Barry K."/>
            <person name="Glavina del Rio T."/>
            <person name="Dalin E."/>
            <person name="Tice H."/>
            <person name="Pitluck S."/>
            <person name="Thompson L.S."/>
            <person name="Brettin T."/>
            <person name="Bruce D."/>
            <person name="Detter J.C."/>
            <person name="Han C."/>
            <person name="Tapia R."/>
            <person name="Schmutz J."/>
            <person name="Larimer F."/>
            <person name="Land M."/>
            <person name="Hauser L."/>
            <person name="Kyrpides N."/>
            <person name="Mikhailova N."/>
            <person name="Bryant D.A."/>
            <person name="Hanada S."/>
            <person name="Tsukatani Y."/>
            <person name="Richardson P."/>
        </authorList>
    </citation>
    <scope>NUCLEOTIDE SEQUENCE [LARGE SCALE GENOMIC DNA]</scope>
    <source>
        <strain evidence="6">DSM 13941 / HLO8</strain>
    </source>
</reference>
<dbReference type="InterPro" id="IPR045857">
    <property type="entry name" value="O16G_dom_2"/>
</dbReference>
<dbReference type="PANTHER" id="PTHR10357">
    <property type="entry name" value="ALPHA-AMYLASE FAMILY MEMBER"/>
    <property type="match status" value="1"/>
</dbReference>
<dbReference type="Pfam" id="PF16657">
    <property type="entry name" value="Malt_amylase_C"/>
    <property type="match status" value="1"/>
</dbReference>
<dbReference type="STRING" id="383372.Rcas_4167"/>
<dbReference type="Pfam" id="PF00128">
    <property type="entry name" value="Alpha-amylase"/>
    <property type="match status" value="1"/>
</dbReference>
<dbReference type="RefSeq" id="WP_012122619.1">
    <property type="nucleotide sequence ID" value="NC_009767.1"/>
</dbReference>
<dbReference type="Gene3D" id="3.20.20.80">
    <property type="entry name" value="Glycosidases"/>
    <property type="match status" value="1"/>
</dbReference>
<dbReference type="OrthoDB" id="9805159at2"/>
<dbReference type="AlphaFoldDB" id="A7NRK2"/>
<dbReference type="Proteomes" id="UP000000263">
    <property type="component" value="Chromosome"/>
</dbReference>
<dbReference type="EMBL" id="CP000804">
    <property type="protein sequence ID" value="ABU60198.1"/>
    <property type="molecule type" value="Genomic_DNA"/>
</dbReference>
<dbReference type="Gene3D" id="2.60.40.1180">
    <property type="entry name" value="Golgi alpha-mannosidase II"/>
    <property type="match status" value="1"/>
</dbReference>
<dbReference type="SUPFAM" id="SSF51011">
    <property type="entry name" value="Glycosyl hydrolase domain"/>
    <property type="match status" value="1"/>
</dbReference>
<evidence type="ECO:0000256" key="3">
    <source>
        <dbReference type="ARBA" id="ARBA00023295"/>
    </source>
</evidence>
<dbReference type="SMART" id="SM00642">
    <property type="entry name" value="Aamy"/>
    <property type="match status" value="1"/>
</dbReference>
<dbReference type="KEGG" id="rca:Rcas_4167"/>
<gene>
    <name evidence="5" type="ordered locus">Rcas_4167</name>
</gene>
<keyword evidence="6" id="KW-1185">Reference proteome</keyword>
<evidence type="ECO:0000313" key="6">
    <source>
        <dbReference type="Proteomes" id="UP000000263"/>
    </source>
</evidence>
<dbReference type="GO" id="GO:0004556">
    <property type="term" value="F:alpha-amylase activity"/>
    <property type="evidence" value="ECO:0007669"/>
    <property type="project" value="TreeGrafter"/>
</dbReference>
<dbReference type="Gene3D" id="3.90.400.10">
    <property type="entry name" value="Oligo-1,6-glucosidase, Domain 2"/>
    <property type="match status" value="1"/>
</dbReference>
<dbReference type="InterPro" id="IPR006047">
    <property type="entry name" value="GH13_cat_dom"/>
</dbReference>
<name>A7NRK2_ROSCS</name>
<keyword evidence="2" id="KW-0378">Hydrolase</keyword>
<accession>A7NRK2</accession>
<dbReference type="PANTHER" id="PTHR10357:SF179">
    <property type="entry name" value="NEUTRAL AND BASIC AMINO ACID TRANSPORT PROTEIN RBAT"/>
    <property type="match status" value="1"/>
</dbReference>
<dbReference type="HOGENOM" id="CLU_006462_2_3_0"/>
<organism evidence="5 6">
    <name type="scientific">Roseiflexus castenholzii (strain DSM 13941 / HLO8)</name>
    <dbReference type="NCBI Taxonomy" id="383372"/>
    <lineage>
        <taxon>Bacteria</taxon>
        <taxon>Bacillati</taxon>
        <taxon>Chloroflexota</taxon>
        <taxon>Chloroflexia</taxon>
        <taxon>Chloroflexales</taxon>
        <taxon>Roseiflexineae</taxon>
        <taxon>Roseiflexaceae</taxon>
        <taxon>Roseiflexus</taxon>
    </lineage>
</organism>
<dbReference type="InterPro" id="IPR017853">
    <property type="entry name" value="GH"/>
</dbReference>
<feature type="domain" description="Glycosyl hydrolase family 13 catalytic" evidence="4">
    <location>
        <begin position="14"/>
        <end position="426"/>
    </location>
</feature>
<evidence type="ECO:0000313" key="5">
    <source>
        <dbReference type="EMBL" id="ABU60198.1"/>
    </source>
</evidence>
<dbReference type="GO" id="GO:0009313">
    <property type="term" value="P:oligosaccharide catabolic process"/>
    <property type="evidence" value="ECO:0007669"/>
    <property type="project" value="TreeGrafter"/>
</dbReference>